<dbReference type="EMBL" id="LAVV01000024">
    <property type="protein sequence ID" value="KNZ64708.1"/>
    <property type="molecule type" value="Genomic_DNA"/>
</dbReference>
<dbReference type="Proteomes" id="UP000037035">
    <property type="component" value="Unassembled WGS sequence"/>
</dbReference>
<dbReference type="AlphaFoldDB" id="A0A0L6VVA9"/>
<comment type="caution">
    <text evidence="1">The sequence shown here is derived from an EMBL/GenBank/DDBJ whole genome shotgun (WGS) entry which is preliminary data.</text>
</comment>
<reference evidence="1 2" key="1">
    <citation type="submission" date="2015-08" db="EMBL/GenBank/DDBJ databases">
        <title>Next Generation Sequencing and Analysis of the Genome of Puccinia sorghi L Schw, the Causal Agent of Maize Common Rust.</title>
        <authorList>
            <person name="Rochi L."/>
            <person name="Burguener G."/>
            <person name="Darino M."/>
            <person name="Turjanski A."/>
            <person name="Kreff E."/>
            <person name="Dieguez M.J."/>
            <person name="Sacco F."/>
        </authorList>
    </citation>
    <scope>NUCLEOTIDE SEQUENCE [LARGE SCALE GENOMIC DNA]</scope>
    <source>
        <strain evidence="1 2">RO10H11247</strain>
    </source>
</reference>
<proteinExistence type="predicted"/>
<gene>
    <name evidence="1" type="ORF">VP01_10021g1</name>
</gene>
<protein>
    <submittedName>
        <fullName evidence="1">Uncharacterized protein</fullName>
    </submittedName>
</protein>
<accession>A0A0L6VVA9</accession>
<dbReference type="VEuPathDB" id="FungiDB:VP01_10021g1"/>
<name>A0A0L6VVA9_9BASI</name>
<dbReference type="OrthoDB" id="1728030at2759"/>
<organism evidence="1 2">
    <name type="scientific">Puccinia sorghi</name>
    <dbReference type="NCBI Taxonomy" id="27349"/>
    <lineage>
        <taxon>Eukaryota</taxon>
        <taxon>Fungi</taxon>
        <taxon>Dikarya</taxon>
        <taxon>Basidiomycota</taxon>
        <taxon>Pucciniomycotina</taxon>
        <taxon>Pucciniomycetes</taxon>
        <taxon>Pucciniales</taxon>
        <taxon>Pucciniaceae</taxon>
        <taxon>Puccinia</taxon>
    </lineage>
</organism>
<sequence>MSSVAATAETRSYRLAYISSTAPPLFEVEDSHKSKVLLLLTKAASKPIVLDSGAPQHIVNNPENFHPTTKLNIKISTGGNSNSLNATTVGPALVNQLG</sequence>
<evidence type="ECO:0000313" key="1">
    <source>
        <dbReference type="EMBL" id="KNZ64708.1"/>
    </source>
</evidence>
<evidence type="ECO:0000313" key="2">
    <source>
        <dbReference type="Proteomes" id="UP000037035"/>
    </source>
</evidence>
<keyword evidence="2" id="KW-1185">Reference proteome</keyword>